<accession>F9CW83</accession>
<dbReference type="AlphaFoldDB" id="F9CW83"/>
<dbReference type="Proteomes" id="UP000004440">
    <property type="component" value="Unassembled WGS sequence"/>
</dbReference>
<comment type="caution">
    <text evidence="1">The sequence shown here is derived from an EMBL/GenBank/DDBJ whole genome shotgun (WGS) entry which is preliminary data.</text>
</comment>
<name>F9CW83_9ARCH</name>
<dbReference type="STRING" id="1001994.MY1_0773"/>
<dbReference type="EMBL" id="AFPU01000001">
    <property type="protein sequence ID" value="EGP93535.1"/>
    <property type="molecule type" value="Genomic_DNA"/>
</dbReference>
<evidence type="ECO:0000313" key="2">
    <source>
        <dbReference type="Proteomes" id="UP000004440"/>
    </source>
</evidence>
<proteinExistence type="predicted"/>
<reference evidence="1 2" key="1">
    <citation type="journal article" date="2011" name="J. Bacteriol.">
        <title>Genome Sequence of an Ammonia-Oxidizing Soil Archaeon, "Candidatus Nitrosoarchaeum koreensis" MY1.</title>
        <authorList>
            <person name="Kim B.K."/>
            <person name="Jung M.Y."/>
            <person name="Yu D.S."/>
            <person name="Park S.J."/>
            <person name="Oh T.K."/>
            <person name="Rhee S.K."/>
            <person name="Kim J.F."/>
        </authorList>
    </citation>
    <scope>NUCLEOTIDE SEQUENCE [LARGE SCALE GENOMIC DNA]</scope>
    <source>
        <strain evidence="1 2">MY1</strain>
    </source>
</reference>
<organism evidence="1 2">
    <name type="scientific">Nitrosarchaeum koreense MY1</name>
    <dbReference type="NCBI Taxonomy" id="1001994"/>
    <lineage>
        <taxon>Archaea</taxon>
        <taxon>Nitrososphaerota</taxon>
        <taxon>Nitrososphaeria</taxon>
        <taxon>Nitrosopumilales</taxon>
        <taxon>Nitrosopumilaceae</taxon>
        <taxon>Nitrosarchaeum</taxon>
    </lineage>
</organism>
<sequence>MLIPASDAALWSLIIQSSVDNPKILPGDAPIISGRITDHASNPVKDVQVHISTKYDSLFTTTNELGEYNVQLSHYDRMPGTYIVSIKATSSDGKTGIANTEFQVRGELTTTSVIEEKLSTPEAIRYLNAKSSDFEKDPIGFILYSHYQKLLQEFISEKKIAEKMLEEQKFIKEQTKISEDLLLKEIEELDPGSGVFSGYKYDDYVKNLDPVVRDTIVSQMNFTKNIFDEAQQIRKNILENGGTQEEANRAYLEKTTISRQTIEEFGYNIEEEILPEDIIIPTNSTEQLPDETTEEKNDTINTNIAGMNVQVGNSGASFFVNINGTIIEFLVDGNRIIQVNPKN</sequence>
<protein>
    <recommendedName>
        <fullName evidence="3">Carboxypeptidase regulatory-like domain-containing protein</fullName>
    </recommendedName>
</protein>
<dbReference type="Gene3D" id="2.60.40.1120">
    <property type="entry name" value="Carboxypeptidase-like, regulatory domain"/>
    <property type="match status" value="1"/>
</dbReference>
<keyword evidence="2" id="KW-1185">Reference proteome</keyword>
<dbReference type="InterPro" id="IPR008969">
    <property type="entry name" value="CarboxyPept-like_regulatory"/>
</dbReference>
<gene>
    <name evidence="1" type="ORF">MY1_0773</name>
</gene>
<dbReference type="SUPFAM" id="SSF49464">
    <property type="entry name" value="Carboxypeptidase regulatory domain-like"/>
    <property type="match status" value="1"/>
</dbReference>
<evidence type="ECO:0000313" key="1">
    <source>
        <dbReference type="EMBL" id="EGP93535.1"/>
    </source>
</evidence>
<evidence type="ECO:0008006" key="3">
    <source>
        <dbReference type="Google" id="ProtNLM"/>
    </source>
</evidence>